<dbReference type="EMBL" id="NRPP01000010">
    <property type="protein sequence ID" value="TFJ27307.1"/>
    <property type="molecule type" value="Genomic_DNA"/>
</dbReference>
<evidence type="ECO:0000313" key="2">
    <source>
        <dbReference type="EMBL" id="TFJ27307.1"/>
    </source>
</evidence>
<protein>
    <submittedName>
        <fullName evidence="2">Uncharacterized protein</fullName>
    </submittedName>
</protein>
<name>A0A7Z8G4E0_CARDV</name>
<feature type="signal peptide" evidence="1">
    <location>
        <begin position="1"/>
        <end position="26"/>
    </location>
</feature>
<comment type="caution">
    <text evidence="2">The sequence shown here is derived from an EMBL/GenBank/DDBJ whole genome shotgun (WGS) entry which is preliminary data.</text>
</comment>
<evidence type="ECO:0000256" key="1">
    <source>
        <dbReference type="SAM" id="SignalP"/>
    </source>
</evidence>
<keyword evidence="1" id="KW-0732">Signal</keyword>
<gene>
    <name evidence="2" type="ORF">CKN69_05510</name>
</gene>
<accession>A0A7Z8G4E0</accession>
<organism evidence="2 3">
    <name type="scientific">Carnobacterium divergens</name>
    <name type="common">Lactobacillus divergens</name>
    <dbReference type="NCBI Taxonomy" id="2748"/>
    <lineage>
        <taxon>Bacteria</taxon>
        <taxon>Bacillati</taxon>
        <taxon>Bacillota</taxon>
        <taxon>Bacilli</taxon>
        <taxon>Lactobacillales</taxon>
        <taxon>Carnobacteriaceae</taxon>
        <taxon>Carnobacterium</taxon>
    </lineage>
</organism>
<proteinExistence type="predicted"/>
<reference evidence="2 3" key="1">
    <citation type="journal article" date="2018" name="Int. J. Food Microbiol.">
        <title>Growth of Carnobacterium spp. isolated from chilled vacuum-packaged meat under relevant acidic conditions.</title>
        <authorList>
            <person name="Zhang P."/>
            <person name="Badoni M."/>
            <person name="Ganzle M."/>
            <person name="Yang X."/>
        </authorList>
    </citation>
    <scope>NUCLEOTIDE SEQUENCE [LARGE SCALE GENOMIC DNA]</scope>
    <source>
        <strain evidence="2 3">B2</strain>
    </source>
</reference>
<dbReference type="AlphaFoldDB" id="A0A7Z8G4E0"/>
<feature type="chain" id="PRO_5030764200" evidence="1">
    <location>
        <begin position="27"/>
        <end position="204"/>
    </location>
</feature>
<dbReference type="Proteomes" id="UP000297938">
    <property type="component" value="Unassembled WGS sequence"/>
</dbReference>
<sequence length="204" mass="23378">MKKIIKVLLCTTLFLLMITSFSKASAATLPPETIDYWVTPKVVHIKNDDLLKSYLSLDYKNHTKQMVYASKDRYRSNYDTDISISDKSMSIEIIGHVFPDTVANYLPGWLASMIQNHTAIIDSGEASVDRDRWIWDSIAFVLGDYNKVVLETRNGKEKTNQEIVDAIYNQNRMITPTKLDKDVMLKVVEDIQNNNVNPILLKVF</sequence>
<evidence type="ECO:0000313" key="3">
    <source>
        <dbReference type="Proteomes" id="UP000297938"/>
    </source>
</evidence>